<comment type="caution">
    <text evidence="2">The sequence shown here is derived from an EMBL/GenBank/DDBJ whole genome shotgun (WGS) entry which is preliminary data.</text>
</comment>
<dbReference type="CDD" id="cd00093">
    <property type="entry name" value="HTH_XRE"/>
    <property type="match status" value="1"/>
</dbReference>
<accession>A0ABR7HNB5</accession>
<protein>
    <submittedName>
        <fullName evidence="2">Helix-turn-helix transcriptional regulator</fullName>
    </submittedName>
</protein>
<dbReference type="InterPro" id="IPR010982">
    <property type="entry name" value="Lambda_DNA-bd_dom_sf"/>
</dbReference>
<organism evidence="2 3">
    <name type="scientific">Ruminococcus intestinalis</name>
    <dbReference type="NCBI Taxonomy" id="2763066"/>
    <lineage>
        <taxon>Bacteria</taxon>
        <taxon>Bacillati</taxon>
        <taxon>Bacillota</taxon>
        <taxon>Clostridia</taxon>
        <taxon>Eubacteriales</taxon>
        <taxon>Oscillospiraceae</taxon>
        <taxon>Ruminococcus</taxon>
    </lineage>
</organism>
<evidence type="ECO:0000259" key="1">
    <source>
        <dbReference type="PROSITE" id="PS50943"/>
    </source>
</evidence>
<dbReference type="InterPro" id="IPR001387">
    <property type="entry name" value="Cro/C1-type_HTH"/>
</dbReference>
<name>A0ABR7HNB5_9FIRM</name>
<dbReference type="Proteomes" id="UP000636755">
    <property type="component" value="Unassembled WGS sequence"/>
</dbReference>
<dbReference type="Gene3D" id="1.10.260.40">
    <property type="entry name" value="lambda repressor-like DNA-binding domains"/>
    <property type="match status" value="1"/>
</dbReference>
<proteinExistence type="predicted"/>
<evidence type="ECO:0000313" key="3">
    <source>
        <dbReference type="Proteomes" id="UP000636755"/>
    </source>
</evidence>
<gene>
    <name evidence="2" type="ORF">H8R91_10955</name>
</gene>
<dbReference type="RefSeq" id="WP_186936241.1">
    <property type="nucleotide sequence ID" value="NZ_JACOPS010000006.1"/>
</dbReference>
<keyword evidence="3" id="KW-1185">Reference proteome</keyword>
<dbReference type="SUPFAM" id="SSF47413">
    <property type="entry name" value="lambda repressor-like DNA-binding domains"/>
    <property type="match status" value="1"/>
</dbReference>
<dbReference type="PROSITE" id="PS50943">
    <property type="entry name" value="HTH_CROC1"/>
    <property type="match status" value="1"/>
</dbReference>
<evidence type="ECO:0000313" key="2">
    <source>
        <dbReference type="EMBL" id="MBC5729029.1"/>
    </source>
</evidence>
<reference evidence="2 3" key="1">
    <citation type="submission" date="2020-08" db="EMBL/GenBank/DDBJ databases">
        <title>Genome public.</title>
        <authorList>
            <person name="Liu C."/>
            <person name="Sun Q."/>
        </authorList>
    </citation>
    <scope>NUCLEOTIDE SEQUENCE [LARGE SCALE GENOMIC DNA]</scope>
    <source>
        <strain evidence="2 3">NSJ-71</strain>
    </source>
</reference>
<dbReference type="Pfam" id="PF13443">
    <property type="entry name" value="HTH_26"/>
    <property type="match status" value="1"/>
</dbReference>
<dbReference type="SMART" id="SM00530">
    <property type="entry name" value="HTH_XRE"/>
    <property type="match status" value="1"/>
</dbReference>
<sequence>MGIGAKLSEILKSQNSNPNELADKIGITSSTIYSIIKRDNMKVDISVLAKICKALNVKMEVFYDEYISDNKSSFQVPFTLTEHEKEVITAYRSKPEMQQAVDRLLGVEENKVVGQVFRAACNGKNPEYITLTDEQRKKLEEAPSTDEL</sequence>
<dbReference type="EMBL" id="JACOPS010000006">
    <property type="protein sequence ID" value="MBC5729029.1"/>
    <property type="molecule type" value="Genomic_DNA"/>
</dbReference>
<feature type="domain" description="HTH cro/C1-type" evidence="1">
    <location>
        <begin position="20"/>
        <end position="62"/>
    </location>
</feature>